<protein>
    <submittedName>
        <fullName evidence="8">Hydrolase</fullName>
    </submittedName>
</protein>
<keyword evidence="5" id="KW-0812">Transmembrane</keyword>
<dbReference type="NCBIfam" id="NF028537">
    <property type="entry name" value="P_eth_NH2_trans"/>
    <property type="match status" value="1"/>
</dbReference>
<dbReference type="InterPro" id="IPR017850">
    <property type="entry name" value="Alkaline_phosphatase_core_sf"/>
</dbReference>
<dbReference type="SUPFAM" id="SSF53649">
    <property type="entry name" value="Alkaline phosphatase-like"/>
    <property type="match status" value="1"/>
</dbReference>
<dbReference type="STRING" id="190893.BA953_12995"/>
<evidence type="ECO:0000256" key="6">
    <source>
        <dbReference type="ARBA" id="ARBA00022989"/>
    </source>
</evidence>
<dbReference type="GO" id="GO:0005886">
    <property type="term" value="C:plasma membrane"/>
    <property type="evidence" value="ECO:0007669"/>
    <property type="project" value="UniProtKB-SubCell"/>
</dbReference>
<dbReference type="InterPro" id="IPR012549">
    <property type="entry name" value="EptA-like_N"/>
</dbReference>
<dbReference type="GO" id="GO:0016776">
    <property type="term" value="F:phosphotransferase activity, phosphate group as acceptor"/>
    <property type="evidence" value="ECO:0007669"/>
    <property type="project" value="TreeGrafter"/>
</dbReference>
<keyword evidence="2" id="KW-1003">Cell membrane</keyword>
<evidence type="ECO:0000256" key="2">
    <source>
        <dbReference type="ARBA" id="ARBA00022475"/>
    </source>
</evidence>
<dbReference type="Pfam" id="PF08019">
    <property type="entry name" value="EptA_B_N"/>
    <property type="match status" value="1"/>
</dbReference>
<dbReference type="InterPro" id="IPR058130">
    <property type="entry name" value="PEA_transf_C"/>
</dbReference>
<evidence type="ECO:0000256" key="1">
    <source>
        <dbReference type="ARBA" id="ARBA00004429"/>
    </source>
</evidence>
<dbReference type="AlphaFoldDB" id="A0A2A2MJW2"/>
<dbReference type="Pfam" id="PF00884">
    <property type="entry name" value="Sulfatase"/>
    <property type="match status" value="1"/>
</dbReference>
<dbReference type="EMBL" id="JXXR01000022">
    <property type="protein sequence ID" value="KJY68452.1"/>
    <property type="molecule type" value="Genomic_DNA"/>
</dbReference>
<dbReference type="InterPro" id="IPR000917">
    <property type="entry name" value="Sulfatase_N"/>
</dbReference>
<keyword evidence="3" id="KW-0997">Cell inner membrane</keyword>
<evidence type="ECO:0000256" key="7">
    <source>
        <dbReference type="ARBA" id="ARBA00023136"/>
    </source>
</evidence>
<dbReference type="RefSeq" id="WP_045987105.1">
    <property type="nucleotide sequence ID" value="NZ_CP063051.1"/>
</dbReference>
<dbReference type="GO" id="GO:0016787">
    <property type="term" value="F:hydrolase activity"/>
    <property type="evidence" value="ECO:0007669"/>
    <property type="project" value="UniProtKB-KW"/>
</dbReference>
<dbReference type="PANTHER" id="PTHR30443:SF0">
    <property type="entry name" value="PHOSPHOETHANOLAMINE TRANSFERASE EPTA"/>
    <property type="match status" value="1"/>
</dbReference>
<comment type="subcellular location">
    <subcellularLocation>
        <location evidence="1">Cell inner membrane</location>
        <topology evidence="1">Multi-pass membrane protein</topology>
    </subcellularLocation>
</comment>
<dbReference type="GO" id="GO:0009244">
    <property type="term" value="P:lipopolysaccharide core region biosynthetic process"/>
    <property type="evidence" value="ECO:0007669"/>
    <property type="project" value="TreeGrafter"/>
</dbReference>
<dbReference type="Gene3D" id="3.40.720.10">
    <property type="entry name" value="Alkaline Phosphatase, subunit A"/>
    <property type="match status" value="1"/>
</dbReference>
<keyword evidence="7" id="KW-0472">Membrane</keyword>
<evidence type="ECO:0000256" key="3">
    <source>
        <dbReference type="ARBA" id="ARBA00022519"/>
    </source>
</evidence>
<proteinExistence type="predicted"/>
<evidence type="ECO:0000256" key="5">
    <source>
        <dbReference type="ARBA" id="ARBA00022692"/>
    </source>
</evidence>
<keyword evidence="4" id="KW-0808">Transferase</keyword>
<keyword evidence="8" id="KW-0378">Hydrolase</keyword>
<dbReference type="PANTHER" id="PTHR30443">
    <property type="entry name" value="INNER MEMBRANE PROTEIN"/>
    <property type="match status" value="1"/>
</dbReference>
<evidence type="ECO:0000256" key="4">
    <source>
        <dbReference type="ARBA" id="ARBA00022679"/>
    </source>
</evidence>
<reference evidence="8" key="1">
    <citation type="journal article" date="2015" name="BMC Genomics">
        <title>Genome mining reveals unlocked bioactive potential of marine Gram-negative bacteria.</title>
        <authorList>
            <person name="Machado H."/>
            <person name="Sonnenschein E.C."/>
            <person name="Melchiorsen J."/>
            <person name="Gram L."/>
        </authorList>
    </citation>
    <scope>NUCLEOTIDE SEQUENCE</scope>
    <source>
        <strain evidence="8">S2052</strain>
    </source>
</reference>
<evidence type="ECO:0000313" key="8">
    <source>
        <dbReference type="EMBL" id="KJY68452.1"/>
    </source>
</evidence>
<accession>A0A2A2MJW2</accession>
<organism evidence="8">
    <name type="scientific">Vibrio coralliilyticus</name>
    <dbReference type="NCBI Taxonomy" id="190893"/>
    <lineage>
        <taxon>Bacteria</taxon>
        <taxon>Pseudomonadati</taxon>
        <taxon>Pseudomonadota</taxon>
        <taxon>Gammaproteobacteria</taxon>
        <taxon>Vibrionales</taxon>
        <taxon>Vibrionaceae</taxon>
        <taxon>Vibrio</taxon>
    </lineage>
</organism>
<name>A0A2A2MJW2_9VIBR</name>
<comment type="caution">
    <text evidence="8">The sequence shown here is derived from an EMBL/GenBank/DDBJ whole genome shotgun (WGS) entry which is preliminary data.</text>
</comment>
<dbReference type="CDD" id="cd16017">
    <property type="entry name" value="LptA"/>
    <property type="match status" value="1"/>
</dbReference>
<sequence>MNGLNTDRSKGISYAIFTALLALYFAVVVNLPFYKELHTIYSHSGTVNIGFLLSIPLFLWASLNFLFSFFSWPYLTKPFFIVLLICSSIVSYAGYNYGVLFDLSMMTNLFETNQSEVLSYLSVYSIGWVVAMGVIPALAVVKIRFKTPHPLGLIQSKLLSMVISILVVTAVVGLYYQNYVSVGRNHHTLNRVLIPTEFVSSLSRYIKRHYFATPVKYHQLGLDAQQSAEALEAAESKPTLVVFMVGETARAQNYQLNGYNRETNSYTRDMGVISFQDVSSCGTATAVSVPCMFSNMDRSHFDRQLADNQDNVLDILKRAGVDVLWRDNDGGDKQVAKNVGKQEVTHAPADSQCNGSTCYDLALLENFEQHVDSLKGNRLMVMHLIGSHGPTYFQRYPKDRAMYFPDCERSDIENCTPEQIINSYDNSILYTDYVVSQAIDKLKALQEQFNTALIYVSDHGESLGEEGIYLHGLPYSLAPNFQKRVPFLLWMSPGFKQVKHINTRCLQQEAQQTGIYSHDNVFHSLLGMMDVATQEYQSKLDIFSACRVENN</sequence>
<dbReference type="InterPro" id="IPR040423">
    <property type="entry name" value="PEA_transferase"/>
</dbReference>
<gene>
    <name evidence="8" type="ORF">TW71_20465</name>
</gene>
<keyword evidence="6" id="KW-1133">Transmembrane helix</keyword>